<evidence type="ECO:0000313" key="1">
    <source>
        <dbReference type="EMBL" id="GBN04917.1"/>
    </source>
</evidence>
<accession>A0A4Y2KTC0</accession>
<gene>
    <name evidence="1" type="ORF">AVEN_72533_1</name>
</gene>
<organism evidence="1 2">
    <name type="scientific">Araneus ventricosus</name>
    <name type="common">Orbweaver spider</name>
    <name type="synonym">Epeira ventricosa</name>
    <dbReference type="NCBI Taxonomy" id="182803"/>
    <lineage>
        <taxon>Eukaryota</taxon>
        <taxon>Metazoa</taxon>
        <taxon>Ecdysozoa</taxon>
        <taxon>Arthropoda</taxon>
        <taxon>Chelicerata</taxon>
        <taxon>Arachnida</taxon>
        <taxon>Araneae</taxon>
        <taxon>Araneomorphae</taxon>
        <taxon>Entelegynae</taxon>
        <taxon>Araneoidea</taxon>
        <taxon>Araneidae</taxon>
        <taxon>Araneus</taxon>
    </lineage>
</organism>
<dbReference type="Proteomes" id="UP000499080">
    <property type="component" value="Unassembled WGS sequence"/>
</dbReference>
<proteinExistence type="predicted"/>
<sequence>MRKSIASSSKYTAVIFKTHFFNLQEAMVATWRSLRFGLGGFWVQESIPNTNLMNVKCAKTQTTELRKGKNVPYAQFGFESIEKQLWRDKQSERLFFTMHNRHIN</sequence>
<name>A0A4Y2KTC0_ARAVE</name>
<comment type="caution">
    <text evidence="1">The sequence shown here is derived from an EMBL/GenBank/DDBJ whole genome shotgun (WGS) entry which is preliminary data.</text>
</comment>
<dbReference type="EMBL" id="BGPR01004923">
    <property type="protein sequence ID" value="GBN04917.1"/>
    <property type="molecule type" value="Genomic_DNA"/>
</dbReference>
<evidence type="ECO:0000313" key="2">
    <source>
        <dbReference type="Proteomes" id="UP000499080"/>
    </source>
</evidence>
<reference evidence="1 2" key="1">
    <citation type="journal article" date="2019" name="Sci. Rep.">
        <title>Orb-weaving spider Araneus ventricosus genome elucidates the spidroin gene catalogue.</title>
        <authorList>
            <person name="Kono N."/>
            <person name="Nakamura H."/>
            <person name="Ohtoshi R."/>
            <person name="Moran D.A.P."/>
            <person name="Shinohara A."/>
            <person name="Yoshida Y."/>
            <person name="Fujiwara M."/>
            <person name="Mori M."/>
            <person name="Tomita M."/>
            <person name="Arakawa K."/>
        </authorList>
    </citation>
    <scope>NUCLEOTIDE SEQUENCE [LARGE SCALE GENOMIC DNA]</scope>
</reference>
<protein>
    <submittedName>
        <fullName evidence="1">Uncharacterized protein</fullName>
    </submittedName>
</protein>
<dbReference type="AlphaFoldDB" id="A0A4Y2KTC0"/>
<keyword evidence="2" id="KW-1185">Reference proteome</keyword>